<dbReference type="PANTHER" id="PTHR24291">
    <property type="entry name" value="CYTOCHROME P450 FAMILY 4"/>
    <property type="match status" value="1"/>
</dbReference>
<organism evidence="8 9">
    <name type="scientific">Strongyloides venezuelensis</name>
    <name type="common">Threadworm</name>
    <dbReference type="NCBI Taxonomy" id="75913"/>
    <lineage>
        <taxon>Eukaryota</taxon>
        <taxon>Metazoa</taxon>
        <taxon>Ecdysozoa</taxon>
        <taxon>Nematoda</taxon>
        <taxon>Chromadorea</taxon>
        <taxon>Rhabditida</taxon>
        <taxon>Tylenchina</taxon>
        <taxon>Panagrolaimomorpha</taxon>
        <taxon>Strongyloidoidea</taxon>
        <taxon>Strongyloididae</taxon>
        <taxon>Strongyloides</taxon>
    </lineage>
</organism>
<keyword evidence="5 7" id="KW-0503">Monooxygenase</keyword>
<keyword evidence="8" id="KW-1185">Reference proteome</keyword>
<feature type="binding site" description="axial binding residue" evidence="6">
    <location>
        <position position="445"/>
    </location>
    <ligand>
        <name>heme</name>
        <dbReference type="ChEBI" id="CHEBI:30413"/>
    </ligand>
    <ligandPart>
        <name>Fe</name>
        <dbReference type="ChEBI" id="CHEBI:18248"/>
    </ligandPart>
</feature>
<dbReference type="PRINTS" id="PR00385">
    <property type="entry name" value="P450"/>
</dbReference>
<dbReference type="GO" id="GO:0005506">
    <property type="term" value="F:iron ion binding"/>
    <property type="evidence" value="ECO:0007669"/>
    <property type="project" value="InterPro"/>
</dbReference>
<dbReference type="InterPro" id="IPR017972">
    <property type="entry name" value="Cyt_P450_CS"/>
</dbReference>
<dbReference type="InterPro" id="IPR002401">
    <property type="entry name" value="Cyt_P450_E_grp-I"/>
</dbReference>
<sequence length="499" mass="58790">MFIFITTLLLIVTYFLIYLKDIKKLYYERRRKIELGDKIPGPKGIPIFGNMFMFMGDSKVVFEKLKEIMNEAMEKKEPLIKFWIGNSLEVVALDTEAVKRIYDSTTEIEKGSSYDFFSEWLGSGLITSGGQKWKQRRRLLTPMFHFSMLNKYFETYNQEASILVNKFKKFSETGEEIDIFDYIKRAALDMICETAMGVKVNAQDNHDHEYIKAVQHFNYLGTVYDKNIFFWFKPFYYLLGQGFDRDRTLNVLKKFTSDVIKKKSEEFERKNGELKEKTFLSHLLELKKVNNLSDDDIREEVETFMFAGHDTTSSCLAFLFWSIATLPEVQEKIYEEVYEIFGDEERDVSPEDLSKLTYTEMVIKETLRRHPVIPYFGRELQNEVEVCGKILPRGTVFVFAPQHLNFNPHIFEDPYKFDPDRFLPENVSKRDPYDFTPFSAGPRNCIGQKFAMNEIRVILVWIIRKFKLTSSKSFDFVEHAPEVVLRPRNGIPIIFQQRL</sequence>
<comment type="similarity">
    <text evidence="2 7">Belongs to the cytochrome P450 family.</text>
</comment>
<evidence type="ECO:0000256" key="1">
    <source>
        <dbReference type="ARBA" id="ARBA00001971"/>
    </source>
</evidence>
<keyword evidence="7" id="KW-0560">Oxidoreductase</keyword>
<dbReference type="SUPFAM" id="SSF48264">
    <property type="entry name" value="Cytochrome P450"/>
    <property type="match status" value="1"/>
</dbReference>
<evidence type="ECO:0000313" key="9">
    <source>
        <dbReference type="WBParaSite" id="SVE_0653400.1"/>
    </source>
</evidence>
<dbReference type="STRING" id="75913.A0A0K0FCG9"/>
<evidence type="ECO:0000256" key="2">
    <source>
        <dbReference type="ARBA" id="ARBA00010617"/>
    </source>
</evidence>
<evidence type="ECO:0000256" key="7">
    <source>
        <dbReference type="RuleBase" id="RU000461"/>
    </source>
</evidence>
<dbReference type="PANTHER" id="PTHR24291:SF128">
    <property type="entry name" value="CYTOCHROME P450"/>
    <property type="match status" value="1"/>
</dbReference>
<dbReference type="InterPro" id="IPR050196">
    <property type="entry name" value="Cytochrome_P450_Monoox"/>
</dbReference>
<dbReference type="Proteomes" id="UP000035680">
    <property type="component" value="Unassembled WGS sequence"/>
</dbReference>
<dbReference type="InterPro" id="IPR036396">
    <property type="entry name" value="Cyt_P450_sf"/>
</dbReference>
<name>A0A0K0FCG9_STRVS</name>
<reference evidence="9" key="2">
    <citation type="submission" date="2015-08" db="UniProtKB">
        <authorList>
            <consortium name="WormBaseParasite"/>
        </authorList>
    </citation>
    <scope>IDENTIFICATION</scope>
</reference>
<dbReference type="Pfam" id="PF00067">
    <property type="entry name" value="p450"/>
    <property type="match status" value="1"/>
</dbReference>
<keyword evidence="3 6" id="KW-0349">Heme</keyword>
<dbReference type="CDD" id="cd20628">
    <property type="entry name" value="CYP4"/>
    <property type="match status" value="1"/>
</dbReference>
<comment type="cofactor">
    <cofactor evidence="1 6">
        <name>heme</name>
        <dbReference type="ChEBI" id="CHEBI:30413"/>
    </cofactor>
</comment>
<keyword evidence="4 6" id="KW-0408">Iron</keyword>
<evidence type="ECO:0000313" key="8">
    <source>
        <dbReference type="Proteomes" id="UP000035680"/>
    </source>
</evidence>
<proteinExistence type="inferred from homology"/>
<evidence type="ECO:0000256" key="4">
    <source>
        <dbReference type="ARBA" id="ARBA00023004"/>
    </source>
</evidence>
<evidence type="ECO:0000256" key="3">
    <source>
        <dbReference type="ARBA" id="ARBA00022617"/>
    </source>
</evidence>
<evidence type="ECO:0000256" key="6">
    <source>
        <dbReference type="PIRSR" id="PIRSR602401-1"/>
    </source>
</evidence>
<accession>A0A0K0FCG9</accession>
<dbReference type="GO" id="GO:0016705">
    <property type="term" value="F:oxidoreductase activity, acting on paired donors, with incorporation or reduction of molecular oxygen"/>
    <property type="evidence" value="ECO:0007669"/>
    <property type="project" value="InterPro"/>
</dbReference>
<dbReference type="PRINTS" id="PR00463">
    <property type="entry name" value="EP450I"/>
</dbReference>
<dbReference type="PROSITE" id="PS00086">
    <property type="entry name" value="CYTOCHROME_P450"/>
    <property type="match status" value="1"/>
</dbReference>
<protein>
    <submittedName>
        <fullName evidence="9">Cytochrome P450 4V2 (inferred by orthology to a human protein)</fullName>
    </submittedName>
</protein>
<dbReference type="AlphaFoldDB" id="A0A0K0FCG9"/>
<reference evidence="8" key="1">
    <citation type="submission" date="2014-07" db="EMBL/GenBank/DDBJ databases">
        <authorList>
            <person name="Martin A.A"/>
            <person name="De Silva N."/>
        </authorList>
    </citation>
    <scope>NUCLEOTIDE SEQUENCE</scope>
</reference>
<dbReference type="WBParaSite" id="SVE_0653400.1">
    <property type="protein sequence ID" value="SVE_0653400.1"/>
    <property type="gene ID" value="SVE_0653400"/>
</dbReference>
<dbReference type="GO" id="GO:0004497">
    <property type="term" value="F:monooxygenase activity"/>
    <property type="evidence" value="ECO:0007669"/>
    <property type="project" value="UniProtKB-KW"/>
</dbReference>
<dbReference type="Gene3D" id="1.10.630.10">
    <property type="entry name" value="Cytochrome P450"/>
    <property type="match status" value="1"/>
</dbReference>
<dbReference type="InterPro" id="IPR001128">
    <property type="entry name" value="Cyt_P450"/>
</dbReference>
<keyword evidence="6 7" id="KW-0479">Metal-binding</keyword>
<dbReference type="GO" id="GO:0020037">
    <property type="term" value="F:heme binding"/>
    <property type="evidence" value="ECO:0007669"/>
    <property type="project" value="InterPro"/>
</dbReference>
<evidence type="ECO:0000256" key="5">
    <source>
        <dbReference type="ARBA" id="ARBA00023033"/>
    </source>
</evidence>